<dbReference type="InterPro" id="IPR033898">
    <property type="entry name" value="RNAP_AC19"/>
</dbReference>
<dbReference type="Gene3D" id="3.30.1360.10">
    <property type="entry name" value="RNA polymerase, RBP11-like subunit"/>
    <property type="match status" value="1"/>
</dbReference>
<evidence type="ECO:0000313" key="8">
    <source>
        <dbReference type="EMBL" id="CAJ0564699.1"/>
    </source>
</evidence>
<dbReference type="GO" id="GO:0046983">
    <property type="term" value="F:protein dimerization activity"/>
    <property type="evidence" value="ECO:0007669"/>
    <property type="project" value="InterPro"/>
</dbReference>
<dbReference type="EMBL" id="CATQJA010002708">
    <property type="protein sequence ID" value="CAJ0586465.1"/>
    <property type="molecule type" value="Genomic_DNA"/>
</dbReference>
<feature type="non-terminal residue" evidence="9">
    <location>
        <position position="115"/>
    </location>
</feature>
<dbReference type="InterPro" id="IPR036603">
    <property type="entry name" value="RBP11-like"/>
</dbReference>
<dbReference type="PROSITE" id="PS01154">
    <property type="entry name" value="RNA_POL_L_13KD"/>
    <property type="match status" value="1"/>
</dbReference>
<evidence type="ECO:0000313" key="9">
    <source>
        <dbReference type="EMBL" id="CAJ0586465.1"/>
    </source>
</evidence>
<dbReference type="GO" id="GO:0006362">
    <property type="term" value="P:transcription elongation by RNA polymerase I"/>
    <property type="evidence" value="ECO:0007669"/>
    <property type="project" value="TreeGrafter"/>
</dbReference>
<evidence type="ECO:0000256" key="2">
    <source>
        <dbReference type="ARBA" id="ARBA00022478"/>
    </source>
</evidence>
<comment type="similarity">
    <text evidence="5">Belongs to the archaeal Rpo11/eukaryotic RPB11/RPC19 RNA polymerase subunit family.</text>
</comment>
<keyword evidence="4" id="KW-0539">Nucleus</keyword>
<dbReference type="Proteomes" id="UP001177023">
    <property type="component" value="Unassembled WGS sequence"/>
</dbReference>
<dbReference type="GO" id="GO:0003899">
    <property type="term" value="F:DNA-directed RNA polymerase activity"/>
    <property type="evidence" value="ECO:0007669"/>
    <property type="project" value="InterPro"/>
</dbReference>
<reference evidence="9" key="1">
    <citation type="submission" date="2023-06" db="EMBL/GenBank/DDBJ databases">
        <authorList>
            <person name="Delattre M."/>
        </authorList>
    </citation>
    <scope>NUCLEOTIDE SEQUENCE</scope>
    <source>
        <strain evidence="9">AF72</strain>
    </source>
</reference>
<evidence type="ECO:0000256" key="3">
    <source>
        <dbReference type="ARBA" id="ARBA00023163"/>
    </source>
</evidence>
<dbReference type="InterPro" id="IPR008193">
    <property type="entry name" value="RNA_pol_Rpb11_13-16kDa_CS"/>
</dbReference>
<protein>
    <recommendedName>
        <fullName evidence="6">DNA-directed RNA polymerase I subunit D</fullName>
    </recommendedName>
</protein>
<evidence type="ECO:0000256" key="5">
    <source>
        <dbReference type="ARBA" id="ARBA00025751"/>
    </source>
</evidence>
<evidence type="ECO:0000256" key="4">
    <source>
        <dbReference type="ARBA" id="ARBA00023242"/>
    </source>
</evidence>
<keyword evidence="2" id="KW-0240">DNA-directed RNA polymerase</keyword>
<name>A0AA36DHH5_9BILA</name>
<evidence type="ECO:0000313" key="10">
    <source>
        <dbReference type="Proteomes" id="UP001177023"/>
    </source>
</evidence>
<evidence type="ECO:0000256" key="6">
    <source>
        <dbReference type="ARBA" id="ARBA00031757"/>
    </source>
</evidence>
<comment type="subcellular location">
    <subcellularLocation>
        <location evidence="1">Nucleus</location>
    </subcellularLocation>
</comment>
<dbReference type="AlphaFoldDB" id="A0AA36DHH5"/>
<dbReference type="InterPro" id="IPR009025">
    <property type="entry name" value="RBP11-like_dimer"/>
</dbReference>
<dbReference type="PANTHER" id="PTHR13946">
    <property type="entry name" value="DNA-DIRECTED RNA POLYMERASE I,II,III"/>
    <property type="match status" value="1"/>
</dbReference>
<dbReference type="SUPFAM" id="SSF55257">
    <property type="entry name" value="RBP11-like subunits of RNA polymerase"/>
    <property type="match status" value="1"/>
</dbReference>
<keyword evidence="3" id="KW-0804">Transcription</keyword>
<feature type="domain" description="DNA-directed RNA polymerase RBP11-like dimerisation" evidence="7">
    <location>
        <begin position="34"/>
        <end position="104"/>
    </location>
</feature>
<dbReference type="GO" id="GO:0005736">
    <property type="term" value="C:RNA polymerase I complex"/>
    <property type="evidence" value="ECO:0007669"/>
    <property type="project" value="TreeGrafter"/>
</dbReference>
<dbReference type="GO" id="GO:0003677">
    <property type="term" value="F:DNA binding"/>
    <property type="evidence" value="ECO:0007669"/>
    <property type="project" value="InterPro"/>
</dbReference>
<dbReference type="EMBL" id="CATQJA010000901">
    <property type="protein sequence ID" value="CAJ0564699.1"/>
    <property type="molecule type" value="Genomic_DNA"/>
</dbReference>
<evidence type="ECO:0000256" key="1">
    <source>
        <dbReference type="ARBA" id="ARBA00004123"/>
    </source>
</evidence>
<keyword evidence="10" id="KW-1185">Reference proteome</keyword>
<evidence type="ECO:0000259" key="7">
    <source>
        <dbReference type="Pfam" id="PF13656"/>
    </source>
</evidence>
<dbReference type="GO" id="GO:0006383">
    <property type="term" value="P:transcription by RNA polymerase III"/>
    <property type="evidence" value="ECO:0007669"/>
    <property type="project" value="TreeGrafter"/>
</dbReference>
<dbReference type="InterPro" id="IPR022905">
    <property type="entry name" value="Rpo11-like"/>
</dbReference>
<accession>A0AA36DHH5</accession>
<gene>
    <name evidence="9" type="ORF">MSPICULIGERA_LOCUS24470</name>
    <name evidence="8" type="ORF">MSPICULIGERA_LOCUS3372</name>
</gene>
<dbReference type="HAMAP" id="MF_00261">
    <property type="entry name" value="RNApol_arch_Rpo11"/>
    <property type="match status" value="1"/>
</dbReference>
<comment type="caution">
    <text evidence="9">The sequence shown here is derived from an EMBL/GenBank/DDBJ whole genome shotgun (WGS) entry which is preliminary data.</text>
</comment>
<dbReference type="Pfam" id="PF13656">
    <property type="entry name" value="RNA_pol_L_2"/>
    <property type="match status" value="1"/>
</dbReference>
<sequence>MTTKEKELDTTGLLPPFQGEKKVEIIETPDTTMVTIILHEEDHTMGNSLKHILCSMPDVEFCGYNVPHPLEDKILLRVQTKNGVPARRILVDAFNHLETIFTQIGKMFETAYAKK</sequence>
<organism evidence="9 10">
    <name type="scientific">Mesorhabditis spiculigera</name>
    <dbReference type="NCBI Taxonomy" id="96644"/>
    <lineage>
        <taxon>Eukaryota</taxon>
        <taxon>Metazoa</taxon>
        <taxon>Ecdysozoa</taxon>
        <taxon>Nematoda</taxon>
        <taxon>Chromadorea</taxon>
        <taxon>Rhabditida</taxon>
        <taxon>Rhabditina</taxon>
        <taxon>Rhabditomorpha</taxon>
        <taxon>Rhabditoidea</taxon>
        <taxon>Rhabditidae</taxon>
        <taxon>Mesorhabditinae</taxon>
        <taxon>Mesorhabditis</taxon>
    </lineage>
</organism>
<dbReference type="CDD" id="cd07029">
    <property type="entry name" value="RNAP_I_III_AC19"/>
    <property type="match status" value="1"/>
</dbReference>
<dbReference type="GO" id="GO:0005666">
    <property type="term" value="C:RNA polymerase III complex"/>
    <property type="evidence" value="ECO:0007669"/>
    <property type="project" value="TreeGrafter"/>
</dbReference>
<dbReference type="PANTHER" id="PTHR13946:SF28">
    <property type="entry name" value="DNA-DIRECTED RNA POLYMERASES I AND III SUBUNIT RPAC2"/>
    <property type="match status" value="1"/>
</dbReference>
<proteinExistence type="inferred from homology"/>